<name>A0A851VUT2_9PASS</name>
<dbReference type="InterPro" id="IPR038765">
    <property type="entry name" value="Papain-like_cys_pep_sf"/>
</dbReference>
<organism evidence="3 4">
    <name type="scientific">Copsychus sechellarum</name>
    <dbReference type="NCBI Taxonomy" id="797021"/>
    <lineage>
        <taxon>Eukaryota</taxon>
        <taxon>Metazoa</taxon>
        <taxon>Chordata</taxon>
        <taxon>Craniata</taxon>
        <taxon>Vertebrata</taxon>
        <taxon>Euteleostomi</taxon>
        <taxon>Archelosauria</taxon>
        <taxon>Archosauria</taxon>
        <taxon>Dinosauria</taxon>
        <taxon>Saurischia</taxon>
        <taxon>Theropoda</taxon>
        <taxon>Coelurosauria</taxon>
        <taxon>Aves</taxon>
        <taxon>Neognathae</taxon>
        <taxon>Neoaves</taxon>
        <taxon>Telluraves</taxon>
        <taxon>Australaves</taxon>
        <taxon>Passeriformes</taxon>
        <taxon>Muscicapidae</taxon>
        <taxon>Copsychus</taxon>
    </lineage>
</organism>
<feature type="non-terminal residue" evidence="3">
    <location>
        <position position="1"/>
    </location>
</feature>
<dbReference type="PANTHER" id="PTHR12411">
    <property type="entry name" value="CYSTEINE PROTEASE FAMILY C1-RELATED"/>
    <property type="match status" value="1"/>
</dbReference>
<comment type="similarity">
    <text evidence="1">Belongs to the peptidase C1 family.</text>
</comment>
<dbReference type="EMBL" id="WBNE01000463">
    <property type="protein sequence ID" value="NXD46384.1"/>
    <property type="molecule type" value="Genomic_DNA"/>
</dbReference>
<gene>
    <name evidence="3" type="primary">Ctsk_0</name>
    <name evidence="3" type="ORF">COPSEC_R13091</name>
</gene>
<comment type="caution">
    <text evidence="3">The sequence shown here is derived from an EMBL/GenBank/DDBJ whole genome shotgun (WGS) entry which is preliminary data.</text>
</comment>
<dbReference type="InterPro" id="IPR013128">
    <property type="entry name" value="Peptidase_C1A"/>
</dbReference>
<dbReference type="InterPro" id="IPR000668">
    <property type="entry name" value="Peptidase_C1A_C"/>
</dbReference>
<proteinExistence type="inferred from homology"/>
<feature type="domain" description="Peptidase C1A papain C-terminal" evidence="2">
    <location>
        <begin position="2"/>
        <end position="150"/>
    </location>
</feature>
<dbReference type="InterPro" id="IPR039417">
    <property type="entry name" value="Peptidase_C1A_papain-like"/>
</dbReference>
<accession>A0A851VUT2</accession>
<dbReference type="AlphaFoldDB" id="A0A851VUT2"/>
<feature type="non-terminal residue" evidence="3">
    <location>
        <position position="151"/>
    </location>
</feature>
<keyword evidence="4" id="KW-1185">Reference proteome</keyword>
<reference evidence="3" key="1">
    <citation type="submission" date="2019-09" db="EMBL/GenBank/DDBJ databases">
        <title>Bird 10,000 Genomes (B10K) Project - Family phase.</title>
        <authorList>
            <person name="Zhang G."/>
        </authorList>
    </citation>
    <scope>NUCLEOTIDE SEQUENCE</scope>
    <source>
        <strain evidence="3">OUT-0061</strain>
        <tissue evidence="3">Blood</tissue>
    </source>
</reference>
<dbReference type="Pfam" id="PF00112">
    <property type="entry name" value="Peptidase_C1"/>
    <property type="match status" value="2"/>
</dbReference>
<evidence type="ECO:0000313" key="3">
    <source>
        <dbReference type="EMBL" id="NXD46384.1"/>
    </source>
</evidence>
<protein>
    <submittedName>
        <fullName evidence="3">CATK protein</fullName>
    </submittedName>
</protein>
<dbReference type="PROSITE" id="PS00639">
    <property type="entry name" value="THIOL_PROTEASE_HIS"/>
    <property type="match status" value="1"/>
</dbReference>
<dbReference type="InterPro" id="IPR025660">
    <property type="entry name" value="Pept_his_AS"/>
</dbReference>
<dbReference type="Proteomes" id="UP000659062">
    <property type="component" value="Unassembled WGS sequence"/>
</dbReference>
<evidence type="ECO:0000313" key="4">
    <source>
        <dbReference type="Proteomes" id="UP000659062"/>
    </source>
</evidence>
<dbReference type="CDD" id="cd02248">
    <property type="entry name" value="Peptidase_C1A"/>
    <property type="match status" value="1"/>
</dbReference>
<dbReference type="OrthoDB" id="65740at2759"/>
<dbReference type="Gene3D" id="3.90.70.10">
    <property type="entry name" value="Cysteine proteinases"/>
    <property type="match status" value="1"/>
</dbReference>
<dbReference type="GO" id="GO:0006508">
    <property type="term" value="P:proteolysis"/>
    <property type="evidence" value="ECO:0007669"/>
    <property type="project" value="InterPro"/>
</dbReference>
<dbReference type="GO" id="GO:0008234">
    <property type="term" value="F:cysteine-type peptidase activity"/>
    <property type="evidence" value="ECO:0007669"/>
    <property type="project" value="InterPro"/>
</dbReference>
<dbReference type="SMART" id="SM00645">
    <property type="entry name" value="Pept_C1"/>
    <property type="match status" value="1"/>
</dbReference>
<evidence type="ECO:0000259" key="2">
    <source>
        <dbReference type="SMART" id="SM00645"/>
    </source>
</evidence>
<evidence type="ECO:0000256" key="1">
    <source>
        <dbReference type="ARBA" id="ARBA00008455"/>
    </source>
</evidence>
<dbReference type="SUPFAM" id="SSF54001">
    <property type="entry name" value="Cysteine proteinases"/>
    <property type="match status" value="1"/>
</dbReference>
<sequence>QDESCMYSPTGKAAKCRGYREIPEGNEKALKRAVARVGPVSVGIDASLPSFQFYSRGVYYDESCNAQNINHAVLAVGYGAQKGTKHWIIKNRYGGVGMAWKCSWLGLFRGSGSVFPPSSWGEEWGNKGYVLLARNMNNACGVANLASFPKM</sequence>